<organism evidence="5 11">
    <name type="scientific">Enterococcus faecium</name>
    <name type="common">Streptococcus faecium</name>
    <dbReference type="NCBI Taxonomy" id="1352"/>
    <lineage>
        <taxon>Bacteria</taxon>
        <taxon>Bacillati</taxon>
        <taxon>Bacillota</taxon>
        <taxon>Bacilli</taxon>
        <taxon>Lactobacillales</taxon>
        <taxon>Enterococcaceae</taxon>
        <taxon>Enterococcus</taxon>
    </lineage>
</organism>
<evidence type="ECO:0000313" key="8">
    <source>
        <dbReference type="EMBL" id="SAY57922.1"/>
    </source>
</evidence>
<dbReference type="EMBL" id="FKLM01000001">
    <property type="protein sequence ID" value="SAY57922.1"/>
    <property type="molecule type" value="Genomic_DNA"/>
</dbReference>
<dbReference type="Proteomes" id="UP001139644">
    <property type="component" value="Unassembled WGS sequence"/>
</dbReference>
<reference evidence="1 9" key="2">
    <citation type="submission" date="2016-01" db="EMBL/GenBank/DDBJ databases">
        <title>Molecular Mechanisms for transfer of large genomic segments between Enterococcus faecium strains.</title>
        <authorList>
            <person name="Garcia-Solache M.A."/>
            <person name="Lebreton F."/>
            <person name="Mclaughlin R.E."/>
            <person name="Whiteaker J.D."/>
            <person name="Gilmore M.S."/>
            <person name="Rice L.B."/>
        </authorList>
    </citation>
    <scope>NUCLEOTIDE SEQUENCE [LARGE SCALE GENOMIC DNA]</scope>
    <source>
        <strain evidence="1 9">D344RRF x C68</strain>
    </source>
</reference>
<evidence type="ECO:0000313" key="7">
    <source>
        <dbReference type="EMBL" id="RBS35462.1"/>
    </source>
</evidence>
<evidence type="ECO:0000313" key="5">
    <source>
        <dbReference type="EMBL" id="OOL82625.1"/>
    </source>
</evidence>
<reference evidence="2" key="6">
    <citation type="journal article" date="2022" name="J. Anim. Sci.">
        <title>Whole genome sequence analyses-based assessment of virulence potential and antimicrobial susceptibilities and resistance of Enterococcus faecium strains isolated from commercial swine and cattle probiotic products.</title>
        <authorList>
            <person name="Shridhar P.B."/>
            <person name="Amachawadi R.G."/>
            <person name="Tokach M."/>
            <person name="Patel I."/>
            <person name="Gangiredla J."/>
            <person name="Mammel M."/>
            <person name="Nagaraja T.G."/>
        </authorList>
    </citation>
    <scope>NUCLEOTIDE SEQUENCE</scope>
    <source>
        <strain evidence="2">EF215</strain>
    </source>
</reference>
<evidence type="ECO:0000313" key="1">
    <source>
        <dbReference type="EMBL" id="KWX18240.1"/>
    </source>
</evidence>
<dbReference type="Proteomes" id="UP000253144">
    <property type="component" value="Unassembled WGS sequence"/>
</dbReference>
<dbReference type="Proteomes" id="UP001141166">
    <property type="component" value="Unassembled WGS sequence"/>
</dbReference>
<proteinExistence type="predicted"/>
<reference evidence="6 12" key="5">
    <citation type="submission" date="2017-05" db="EMBL/GenBank/DDBJ databases">
        <title>The Genome Sequence of Enterococcus faecium 6F2_DIV0138.</title>
        <authorList>
            <consortium name="The Broad Institute Genomics Platform"/>
            <consortium name="The Broad Institute Genomic Center for Infectious Diseases"/>
            <person name="Earl A."/>
            <person name="Manson A."/>
            <person name="Schwartman J."/>
            <person name="Gilmore M."/>
            <person name="Abouelleil A."/>
            <person name="Cao P."/>
            <person name="Chapman S."/>
            <person name="Cusick C."/>
            <person name="Shea T."/>
            <person name="Young S."/>
            <person name="Neafsey D."/>
            <person name="Nusbaum C."/>
            <person name="Birren B."/>
        </authorList>
    </citation>
    <scope>NUCLEOTIDE SEQUENCE [LARGE SCALE GENOMIC DNA]</scope>
    <source>
        <strain evidence="6 12">6F2_DIV0138</strain>
    </source>
</reference>
<evidence type="ECO:0000313" key="9">
    <source>
        <dbReference type="Proteomes" id="UP000070452"/>
    </source>
</evidence>
<dbReference type="Proteomes" id="UP001260956">
    <property type="component" value="Unassembled WGS sequence"/>
</dbReference>
<gene>
    <name evidence="6" type="ORF">A5804_000503</name>
    <name evidence="1" type="ORF">AWT83_07065</name>
    <name evidence="5" type="ORF">B1P95_08405</name>
    <name evidence="8" type="ORF">DTPHA_600027</name>
    <name evidence="7" type="ORF">EB12_00023</name>
    <name evidence="2" type="ORF">KYX88_10590</name>
    <name evidence="3" type="ORF">M3X98_05695</name>
    <name evidence="4" type="ORF">P6Z85_09805</name>
</gene>
<protein>
    <submittedName>
        <fullName evidence="5">Uncharacterized protein</fullName>
    </submittedName>
</protein>
<dbReference type="GeneID" id="66455858"/>
<dbReference type="Proteomes" id="UP000191171">
    <property type="component" value="Unassembled WGS sequence"/>
</dbReference>
<dbReference type="PATRIC" id="fig|1352.1358.peg.434"/>
<dbReference type="Proteomes" id="UP000070452">
    <property type="component" value="Unassembled WGS sequence"/>
</dbReference>
<evidence type="ECO:0000313" key="4">
    <source>
        <dbReference type="EMBL" id="MDT2370439.1"/>
    </source>
</evidence>
<dbReference type="AlphaFoldDB" id="A0A133CE61"/>
<reference evidence="3" key="7">
    <citation type="submission" date="2022-05" db="EMBL/GenBank/DDBJ databases">
        <title>Draft genome sequences of Clostridium perfringens strains isolated from Peru.</title>
        <authorList>
            <person name="Hurtado R."/>
            <person name="Lima L."/>
            <person name="Sousa T."/>
            <person name="Jaiswal A.K."/>
            <person name="Tiwari S."/>
            <person name="Maturrano L."/>
            <person name="Brenig B."/>
            <person name="Azevedo V."/>
        </authorList>
    </citation>
    <scope>NUCLEOTIDE SEQUENCE</scope>
    <source>
        <strain evidence="3">CP4</strain>
    </source>
</reference>
<evidence type="ECO:0000313" key="2">
    <source>
        <dbReference type="EMBL" id="MBX4223257.1"/>
    </source>
</evidence>
<dbReference type="STRING" id="1352.AL014_09835"/>
<dbReference type="EMBL" id="MVGJ01000038">
    <property type="protein sequence ID" value="OOL82625.1"/>
    <property type="molecule type" value="Genomic_DNA"/>
</dbReference>
<evidence type="ECO:0000313" key="11">
    <source>
        <dbReference type="Proteomes" id="UP000191171"/>
    </source>
</evidence>
<evidence type="ECO:0000313" key="3">
    <source>
        <dbReference type="EMBL" id="MDC4247547.1"/>
    </source>
</evidence>
<evidence type="ECO:0000313" key="13">
    <source>
        <dbReference type="Proteomes" id="UP000253144"/>
    </source>
</evidence>
<dbReference type="EMBL" id="JARPTX010000033">
    <property type="protein sequence ID" value="MDT2370439.1"/>
    <property type="molecule type" value="Genomic_DNA"/>
</dbReference>
<dbReference type="EMBL" id="JAMWMK010000007">
    <property type="protein sequence ID" value="MDC4247547.1"/>
    <property type="molecule type" value="Genomic_DNA"/>
</dbReference>
<reference evidence="8 10" key="3">
    <citation type="submission" date="2016-04" db="EMBL/GenBank/DDBJ databases">
        <authorList>
            <person name="Millard A."/>
        </authorList>
    </citation>
    <scope>NUCLEOTIDE SEQUENCE [LARGE SCALE GENOMIC DNA]</scope>
    <source>
        <strain evidence="8">Isolate 22</strain>
    </source>
</reference>
<reference evidence="5 11" key="4">
    <citation type="submission" date="2017-02" db="EMBL/GenBank/DDBJ databases">
        <title>Clonality and virulence of isolates of VRE in Hematopoietic Stem Cell Transplanted (HSCT) patients.</title>
        <authorList>
            <person name="Marchi A.P."/>
            <person name="Martins R.C."/>
            <person name="Marie S.K."/>
            <person name="Levin A.S."/>
            <person name="Costa S.F."/>
        </authorList>
    </citation>
    <scope>NUCLEOTIDE SEQUENCE [LARGE SCALE GENOMIC DNA]</scope>
    <source>
        <strain evidence="5 11">LIM1759</strain>
    </source>
</reference>
<reference evidence="4" key="8">
    <citation type="submission" date="2023-03" db="EMBL/GenBank/DDBJ databases">
        <authorList>
            <person name="Shen W."/>
            <person name="Cai J."/>
        </authorList>
    </citation>
    <scope>NUCLEOTIDE SEQUENCE</scope>
    <source>
        <strain evidence="4">B1010-2</strain>
    </source>
</reference>
<accession>A0A133CE61</accession>
<dbReference type="EMBL" id="LEQJ01000001">
    <property type="protein sequence ID" value="RBS35462.1"/>
    <property type="molecule type" value="Genomic_DNA"/>
</dbReference>
<reference evidence="7 13" key="1">
    <citation type="submission" date="2015-06" db="EMBL/GenBank/DDBJ databases">
        <title>The Genome Sequence of Enterococcus faecium 131EA1.</title>
        <authorList>
            <consortium name="The Broad Institute Genomics Platform"/>
            <consortium name="The Broad Institute Genome Sequencing Center for Infectious Disease"/>
            <person name="Earl A.M."/>
            <person name="Van Tyne D."/>
            <person name="Lebreton F."/>
            <person name="Saavedra J.T."/>
            <person name="Gilmore M.S."/>
            <person name="Manson Mcguire A."/>
            <person name="Clock S."/>
            <person name="Crupain M."/>
            <person name="Rangan U."/>
            <person name="Young S."/>
            <person name="Abouelleil A."/>
            <person name="Cao P."/>
            <person name="Chapman S.B."/>
            <person name="Griggs A."/>
            <person name="Priest M."/>
            <person name="Shea T."/>
            <person name="Wortman J."/>
            <person name="Nusbaum C."/>
            <person name="Birren B."/>
        </authorList>
    </citation>
    <scope>NUCLEOTIDE SEQUENCE [LARGE SCALE GENOMIC DNA]</scope>
    <source>
        <strain evidence="7 13">131EA1</strain>
    </source>
</reference>
<dbReference type="RefSeq" id="WP_002286849.1">
    <property type="nucleotide sequence ID" value="NZ_AP019394.1"/>
</dbReference>
<dbReference type="EMBL" id="JAIFOC010000091">
    <property type="protein sequence ID" value="MBX4223257.1"/>
    <property type="molecule type" value="Genomic_DNA"/>
</dbReference>
<dbReference type="Proteomes" id="UP000194737">
    <property type="component" value="Unassembled WGS sequence"/>
</dbReference>
<evidence type="ECO:0000313" key="10">
    <source>
        <dbReference type="Proteomes" id="UP000183509"/>
    </source>
</evidence>
<dbReference type="EMBL" id="LRHK01000001">
    <property type="protein sequence ID" value="KWX18240.1"/>
    <property type="molecule type" value="Genomic_DNA"/>
</dbReference>
<evidence type="ECO:0000313" key="12">
    <source>
        <dbReference type="Proteomes" id="UP000194737"/>
    </source>
</evidence>
<evidence type="ECO:0000313" key="6">
    <source>
        <dbReference type="EMBL" id="OTN99017.1"/>
    </source>
</evidence>
<comment type="caution">
    <text evidence="5">The sequence shown here is derived from an EMBL/GenBank/DDBJ whole genome shotgun (WGS) entry which is preliminary data.</text>
</comment>
<dbReference type="Proteomes" id="UP000183509">
    <property type="component" value="Unassembled WGS sequence"/>
</dbReference>
<name>A0A133CE61_ENTFC</name>
<dbReference type="EMBL" id="NGLB01000001">
    <property type="protein sequence ID" value="OTN99017.1"/>
    <property type="molecule type" value="Genomic_DNA"/>
</dbReference>
<sequence length="56" mass="6799">MTNDWLIQQLDELSEKSEYQDRALLYEIKKLMAEIDERTMQLQGEIDGQSWNHLNW</sequence>